<feature type="transmembrane region" description="Helical" evidence="1">
    <location>
        <begin position="119"/>
        <end position="141"/>
    </location>
</feature>
<dbReference type="Pfam" id="PF00615">
    <property type="entry name" value="RGS"/>
    <property type="match status" value="1"/>
</dbReference>
<keyword evidence="1" id="KW-0472">Membrane</keyword>
<dbReference type="Proteomes" id="UP000717585">
    <property type="component" value="Unassembled WGS sequence"/>
</dbReference>
<keyword evidence="1" id="KW-0812">Transmembrane</keyword>
<proteinExistence type="predicted"/>
<dbReference type="SUPFAM" id="SSF48097">
    <property type="entry name" value="Regulator of G-protein signaling, RGS"/>
    <property type="match status" value="1"/>
</dbReference>
<dbReference type="EMBL" id="JAHDYR010000022">
    <property type="protein sequence ID" value="KAG9393599.1"/>
    <property type="molecule type" value="Genomic_DNA"/>
</dbReference>
<dbReference type="AlphaFoldDB" id="A0A8J6B5Q5"/>
<evidence type="ECO:0000313" key="4">
    <source>
        <dbReference type="Proteomes" id="UP000717585"/>
    </source>
</evidence>
<feature type="domain" description="RGS" evidence="2">
    <location>
        <begin position="242"/>
        <end position="368"/>
    </location>
</feature>
<dbReference type="PROSITE" id="PS50132">
    <property type="entry name" value="RGS"/>
    <property type="match status" value="1"/>
</dbReference>
<dbReference type="OrthoDB" id="196547at2759"/>
<keyword evidence="4" id="KW-1185">Reference proteome</keyword>
<accession>A0A8J6B5Q5</accession>
<evidence type="ECO:0000313" key="3">
    <source>
        <dbReference type="EMBL" id="KAG9393599.1"/>
    </source>
</evidence>
<feature type="transmembrane region" description="Helical" evidence="1">
    <location>
        <begin position="12"/>
        <end position="33"/>
    </location>
</feature>
<evidence type="ECO:0000259" key="2">
    <source>
        <dbReference type="PROSITE" id="PS50132"/>
    </source>
</evidence>
<dbReference type="InterPro" id="IPR036305">
    <property type="entry name" value="RGS_sf"/>
</dbReference>
<sequence length="438" mass="49116">MRQSIEDVTEYTYLVAEGIAATAFLISAPLVLFKRIRNNALTAVIFASFGFFLVFLIDMWDFVQSVVLWPGKDPHLFSVYLVLVGVDTAYFVSACPLLYSILSITLARRNIRIPFSNSVFPALVVAALILSNMLLHTIVFLRPSFSWPWKRVSYAYMTSTNFLFILMTLPRFVLFILWGICVAIGDILQYPVKGQIAHMTLSLACMAAGFASILLVPFASSALPLLNVTVLLTSPVMTFPRTLAQVLGSKTGCLYYYVFLKQEYASENIAFIFAVRRAIEHARCDRFHALLCIRDLQAKFLLHSSDFGINLPMETEATLNIAINKATEADVSVEWARSLFEPALVDVRLVLEGSLPRFMGSSLYAELIQALQTLQELPESRSVLRVLLSLFFTRDTSGSGQLDIEHIPDMWEIISKDMKGEELLVGTHRSTLTGLRHL</sequence>
<gene>
    <name evidence="3" type="ORF">J8273_4898</name>
</gene>
<feature type="transmembrane region" description="Helical" evidence="1">
    <location>
        <begin position="40"/>
        <end position="57"/>
    </location>
</feature>
<dbReference type="InterPro" id="IPR016137">
    <property type="entry name" value="RGS"/>
</dbReference>
<dbReference type="Gene3D" id="1.10.167.10">
    <property type="entry name" value="Regulator of G-protein Signalling 4, domain 2"/>
    <property type="match status" value="1"/>
</dbReference>
<organism evidence="3 4">
    <name type="scientific">Carpediemonas membranifera</name>
    <dbReference type="NCBI Taxonomy" id="201153"/>
    <lineage>
        <taxon>Eukaryota</taxon>
        <taxon>Metamonada</taxon>
        <taxon>Carpediemonas-like organisms</taxon>
        <taxon>Carpediemonas</taxon>
    </lineage>
</organism>
<feature type="transmembrane region" description="Helical" evidence="1">
    <location>
        <begin position="196"/>
        <end position="216"/>
    </location>
</feature>
<feature type="transmembrane region" description="Helical" evidence="1">
    <location>
        <begin position="77"/>
        <end position="107"/>
    </location>
</feature>
<protein>
    <submittedName>
        <fullName evidence="3">Regulator of G protein signaling domain</fullName>
    </submittedName>
</protein>
<keyword evidence="1" id="KW-1133">Transmembrane helix</keyword>
<reference evidence="3" key="1">
    <citation type="submission" date="2021-05" db="EMBL/GenBank/DDBJ databases">
        <title>A free-living protist that lacks canonical eukaryotic 1 DNA replication and segregation systems.</title>
        <authorList>
            <person name="Salas-Leiva D.E."/>
            <person name="Tromer E.C."/>
            <person name="Curtis B.A."/>
            <person name="Jerlstrom-Hultqvist J."/>
            <person name="Kolisko M."/>
            <person name="Yi Z."/>
            <person name="Salas-Leiva J.S."/>
            <person name="Gallot-Lavallee L."/>
            <person name="Kops G.J.P.L."/>
            <person name="Archibald J.M."/>
            <person name="Simpson A.G.B."/>
            <person name="Roger A.J."/>
        </authorList>
    </citation>
    <scope>NUCLEOTIDE SEQUENCE</scope>
    <source>
        <strain evidence="3">BICM</strain>
    </source>
</reference>
<name>A0A8J6B5Q5_9EUKA</name>
<dbReference type="InterPro" id="IPR044926">
    <property type="entry name" value="RGS_subdomain_2"/>
</dbReference>
<feature type="transmembrane region" description="Helical" evidence="1">
    <location>
        <begin position="161"/>
        <end position="184"/>
    </location>
</feature>
<comment type="caution">
    <text evidence="3">The sequence shown here is derived from an EMBL/GenBank/DDBJ whole genome shotgun (WGS) entry which is preliminary data.</text>
</comment>
<evidence type="ECO:0000256" key="1">
    <source>
        <dbReference type="SAM" id="Phobius"/>
    </source>
</evidence>